<comment type="caution">
    <text evidence="5">The sequence shown here is derived from an EMBL/GenBank/DDBJ whole genome shotgun (WGS) entry which is preliminary data.</text>
</comment>
<dbReference type="Pfam" id="PF00015">
    <property type="entry name" value="MCPsignal"/>
    <property type="match status" value="1"/>
</dbReference>
<sequence>MSFGFGRFVTSAKPAPDLTPAASAGVIDHSALVSALDSMKRGAPVSEWPDGELGAALQAFAAELTRRGRGDLDAIVGFAANAADSGGFVGWVTHDIRQVAESTSTIAGAVEELASSIAELSSTSRTGADDALAVRDETRLCVDEMREAAGSMETIHDRVAGIAMRMSVLEDAVRQIAEMAGTIEAISSQTNLLALNATIEAARAGEAGRGFAVVANEVKSLSGQTAKATEQIRARIATLMEETEAIKLATTESADAVSAGDARIRATGGKVELVGDRVAIITNHMNALAEVLGQQRAATNEISENVTRIAETARKTRGEIDEALNRLVASEAAALASVDAAAAKGIPDYEIIRIPADAATLRRQLAATLVGLAPATVDATGFGARLDLAKDDGSLAELRRLRDAVRRDAERMMTSIRAQNWDAATDAFQKCDAALGAIAKAAGARAS</sequence>
<dbReference type="PRINTS" id="PR00260">
    <property type="entry name" value="CHEMTRNSDUCR"/>
</dbReference>
<dbReference type="GO" id="GO:0016020">
    <property type="term" value="C:membrane"/>
    <property type="evidence" value="ECO:0007669"/>
    <property type="project" value="InterPro"/>
</dbReference>
<feature type="domain" description="Methyl-accepting transducer" evidence="4">
    <location>
        <begin position="81"/>
        <end position="310"/>
    </location>
</feature>
<dbReference type="PROSITE" id="PS50111">
    <property type="entry name" value="CHEMOTAXIS_TRANSDUC_2"/>
    <property type="match status" value="1"/>
</dbReference>
<dbReference type="PANTHER" id="PTHR32089">
    <property type="entry name" value="METHYL-ACCEPTING CHEMOTAXIS PROTEIN MCPB"/>
    <property type="match status" value="1"/>
</dbReference>
<evidence type="ECO:0000256" key="3">
    <source>
        <dbReference type="PROSITE-ProRule" id="PRU00284"/>
    </source>
</evidence>
<dbReference type="RefSeq" id="WP_271198937.1">
    <property type="nucleotide sequence ID" value="NZ_BSFL01000001.1"/>
</dbReference>
<reference evidence="5" key="2">
    <citation type="submission" date="2023-01" db="EMBL/GenBank/DDBJ databases">
        <authorList>
            <person name="Sun Q."/>
            <person name="Evtushenko L."/>
        </authorList>
    </citation>
    <scope>NUCLEOTIDE SEQUENCE</scope>
    <source>
        <strain evidence="5">VKM B-2748</strain>
    </source>
</reference>
<reference evidence="5" key="1">
    <citation type="journal article" date="2014" name="Int. J. Syst. Evol. Microbiol.">
        <title>Complete genome sequence of Corynebacterium casei LMG S-19264T (=DSM 44701T), isolated from a smear-ripened cheese.</title>
        <authorList>
            <consortium name="US DOE Joint Genome Institute (JGI-PGF)"/>
            <person name="Walter F."/>
            <person name="Albersmeier A."/>
            <person name="Kalinowski J."/>
            <person name="Ruckert C."/>
        </authorList>
    </citation>
    <scope>NUCLEOTIDE SEQUENCE</scope>
    <source>
        <strain evidence="5">VKM B-2748</strain>
    </source>
</reference>
<dbReference type="Gene3D" id="1.10.287.950">
    <property type="entry name" value="Methyl-accepting chemotaxis protein"/>
    <property type="match status" value="1"/>
</dbReference>
<dbReference type="GO" id="GO:0006935">
    <property type="term" value="P:chemotaxis"/>
    <property type="evidence" value="ECO:0007669"/>
    <property type="project" value="InterPro"/>
</dbReference>
<dbReference type="GO" id="GO:0004888">
    <property type="term" value="F:transmembrane signaling receptor activity"/>
    <property type="evidence" value="ECO:0007669"/>
    <property type="project" value="InterPro"/>
</dbReference>
<dbReference type="GO" id="GO:0007165">
    <property type="term" value="P:signal transduction"/>
    <property type="evidence" value="ECO:0007669"/>
    <property type="project" value="UniProtKB-KW"/>
</dbReference>
<evidence type="ECO:0000313" key="6">
    <source>
        <dbReference type="Proteomes" id="UP001143309"/>
    </source>
</evidence>
<dbReference type="PANTHER" id="PTHR32089:SF112">
    <property type="entry name" value="LYSOZYME-LIKE PROTEIN-RELATED"/>
    <property type="match status" value="1"/>
</dbReference>
<gene>
    <name evidence="5" type="ORF">GCM10008174_01550</name>
</gene>
<evidence type="ECO:0000259" key="4">
    <source>
        <dbReference type="PROSITE" id="PS50111"/>
    </source>
</evidence>
<dbReference type="SUPFAM" id="SSF58104">
    <property type="entry name" value="Methyl-accepting chemotaxis protein (MCP) signaling domain"/>
    <property type="match status" value="1"/>
</dbReference>
<dbReference type="InterPro" id="IPR004089">
    <property type="entry name" value="MCPsignal_dom"/>
</dbReference>
<name>A0A9W6N4R8_9HYPH</name>
<organism evidence="5 6">
    <name type="scientific">Methylopila turkensis</name>
    <dbReference type="NCBI Taxonomy" id="1437816"/>
    <lineage>
        <taxon>Bacteria</taxon>
        <taxon>Pseudomonadati</taxon>
        <taxon>Pseudomonadota</taxon>
        <taxon>Alphaproteobacteria</taxon>
        <taxon>Hyphomicrobiales</taxon>
        <taxon>Methylopilaceae</taxon>
        <taxon>Methylopila</taxon>
    </lineage>
</organism>
<evidence type="ECO:0000313" key="5">
    <source>
        <dbReference type="EMBL" id="GLK78414.1"/>
    </source>
</evidence>
<keyword evidence="1 3" id="KW-0807">Transducer</keyword>
<accession>A0A9W6N4R8</accession>
<evidence type="ECO:0000256" key="2">
    <source>
        <dbReference type="ARBA" id="ARBA00029447"/>
    </source>
</evidence>
<dbReference type="SMART" id="SM00283">
    <property type="entry name" value="MA"/>
    <property type="match status" value="1"/>
</dbReference>
<dbReference type="Proteomes" id="UP001143309">
    <property type="component" value="Unassembled WGS sequence"/>
</dbReference>
<comment type="similarity">
    <text evidence="2">Belongs to the methyl-accepting chemotaxis (MCP) protein family.</text>
</comment>
<proteinExistence type="inferred from homology"/>
<dbReference type="EMBL" id="BSFL01000001">
    <property type="protein sequence ID" value="GLK78414.1"/>
    <property type="molecule type" value="Genomic_DNA"/>
</dbReference>
<evidence type="ECO:0000256" key="1">
    <source>
        <dbReference type="ARBA" id="ARBA00023224"/>
    </source>
</evidence>
<dbReference type="AlphaFoldDB" id="A0A9W6N4R8"/>
<protein>
    <recommendedName>
        <fullName evidence="4">Methyl-accepting transducer domain-containing protein</fullName>
    </recommendedName>
</protein>
<dbReference type="InterPro" id="IPR004090">
    <property type="entry name" value="Chemotax_Me-accpt_rcpt"/>
</dbReference>
<keyword evidence="6" id="KW-1185">Reference proteome</keyword>